<feature type="transmembrane region" description="Helical" evidence="6">
    <location>
        <begin position="58"/>
        <end position="80"/>
    </location>
</feature>
<dbReference type="STRING" id="1830138.SAMN05443507_12221"/>
<organism evidence="7 8">
    <name type="scientific">Alicyclobacillus tolerans</name>
    <dbReference type="NCBI Taxonomy" id="90970"/>
    <lineage>
        <taxon>Bacteria</taxon>
        <taxon>Bacillati</taxon>
        <taxon>Bacillota</taxon>
        <taxon>Bacilli</taxon>
        <taxon>Bacillales</taxon>
        <taxon>Alicyclobacillaceae</taxon>
        <taxon>Alicyclobacillus</taxon>
    </lineage>
</organism>
<dbReference type="AlphaFoldDB" id="A0A1M6V6R2"/>
<keyword evidence="4 6" id="KW-1133">Transmembrane helix</keyword>
<dbReference type="InterPro" id="IPR006696">
    <property type="entry name" value="DUF423"/>
</dbReference>
<dbReference type="OrthoDB" id="9802121at2"/>
<dbReference type="Proteomes" id="UP000184016">
    <property type="component" value="Unassembled WGS sequence"/>
</dbReference>
<keyword evidence="8" id="KW-1185">Reference proteome</keyword>
<comment type="similarity">
    <text evidence="2">Belongs to the UPF0382 family.</text>
</comment>
<evidence type="ECO:0000313" key="8">
    <source>
        <dbReference type="Proteomes" id="UP000184016"/>
    </source>
</evidence>
<name>A0A1M6V6R2_9BACL</name>
<evidence type="ECO:0000256" key="1">
    <source>
        <dbReference type="ARBA" id="ARBA00004141"/>
    </source>
</evidence>
<reference evidence="8" key="1">
    <citation type="submission" date="2016-11" db="EMBL/GenBank/DDBJ databases">
        <authorList>
            <person name="Varghese N."/>
            <person name="Submissions S."/>
        </authorList>
    </citation>
    <scope>NUCLEOTIDE SEQUENCE [LARGE SCALE GENOMIC DNA]</scope>
    <source>
        <strain evidence="8">USBA-503</strain>
    </source>
</reference>
<evidence type="ECO:0000256" key="4">
    <source>
        <dbReference type="ARBA" id="ARBA00022989"/>
    </source>
</evidence>
<keyword evidence="5 6" id="KW-0472">Membrane</keyword>
<dbReference type="EMBL" id="FRAF01000022">
    <property type="protein sequence ID" value="SHK77143.1"/>
    <property type="molecule type" value="Genomic_DNA"/>
</dbReference>
<evidence type="ECO:0000256" key="2">
    <source>
        <dbReference type="ARBA" id="ARBA00009694"/>
    </source>
</evidence>
<accession>A0A1M6V6R2</accession>
<dbReference type="PANTHER" id="PTHR43461:SF1">
    <property type="entry name" value="TRANSMEMBRANE PROTEIN 256"/>
    <property type="match status" value="1"/>
</dbReference>
<evidence type="ECO:0000313" key="7">
    <source>
        <dbReference type="EMBL" id="SHK77143.1"/>
    </source>
</evidence>
<comment type="subcellular location">
    <subcellularLocation>
        <location evidence="1">Membrane</location>
        <topology evidence="1">Multi-pass membrane protein</topology>
    </subcellularLocation>
</comment>
<feature type="transmembrane region" description="Helical" evidence="6">
    <location>
        <begin position="86"/>
        <end position="109"/>
    </location>
</feature>
<dbReference type="Pfam" id="PF04241">
    <property type="entry name" value="DUF423"/>
    <property type="match status" value="1"/>
</dbReference>
<evidence type="ECO:0000256" key="6">
    <source>
        <dbReference type="SAM" id="Phobius"/>
    </source>
</evidence>
<evidence type="ECO:0000256" key="5">
    <source>
        <dbReference type="ARBA" id="ARBA00023136"/>
    </source>
</evidence>
<sequence length="114" mass="12748">MAFLAVALGAFAAHGLRQKRDVSELQVFQTGVTYQMYHALAIIGVASLHFWQPQLLTLWVEVCFLVGIILFSGSLYLLTWTRVKRWGAVTPVGGIFFLLGWALLFVLALQHLNT</sequence>
<evidence type="ECO:0000256" key="3">
    <source>
        <dbReference type="ARBA" id="ARBA00022692"/>
    </source>
</evidence>
<protein>
    <submittedName>
        <fullName evidence="7">Uncharacterized membrane protein YgdD, TMEM256/DUF423 family</fullName>
    </submittedName>
</protein>
<gene>
    <name evidence="7" type="ORF">SAMN05443507_12221</name>
</gene>
<proteinExistence type="inferred from homology"/>
<dbReference type="GO" id="GO:0005886">
    <property type="term" value="C:plasma membrane"/>
    <property type="evidence" value="ECO:0007669"/>
    <property type="project" value="TreeGrafter"/>
</dbReference>
<keyword evidence="3 6" id="KW-0812">Transmembrane</keyword>
<dbReference type="PANTHER" id="PTHR43461">
    <property type="entry name" value="TRANSMEMBRANE PROTEIN 256"/>
    <property type="match status" value="1"/>
</dbReference>